<reference evidence="1" key="1">
    <citation type="submission" date="2022-11" db="EMBL/GenBank/DDBJ databases">
        <title>beta-Carotene-producing bacterium, Jeongeuplla avenae sp. nov., alleviates the salt stress of Arabidopsis seedlings.</title>
        <authorList>
            <person name="Jiang L."/>
            <person name="Lee J."/>
        </authorList>
    </citation>
    <scope>NUCLEOTIDE SEQUENCE</scope>
    <source>
        <strain evidence="1">DY_R2A_6</strain>
    </source>
</reference>
<gene>
    <name evidence="1" type="ORF">OXU80_09930</name>
</gene>
<dbReference type="EMBL" id="CP113520">
    <property type="protein sequence ID" value="WAJ30491.1"/>
    <property type="molecule type" value="Genomic_DNA"/>
</dbReference>
<organism evidence="1 2">
    <name type="scientific">Antarcticirhabdus aurantiaca</name>
    <dbReference type="NCBI Taxonomy" id="2606717"/>
    <lineage>
        <taxon>Bacteria</taxon>
        <taxon>Pseudomonadati</taxon>
        <taxon>Pseudomonadota</taxon>
        <taxon>Alphaproteobacteria</taxon>
        <taxon>Hyphomicrobiales</taxon>
        <taxon>Aurantimonadaceae</taxon>
        <taxon>Antarcticirhabdus</taxon>
    </lineage>
</organism>
<sequence>MDEADDIGSFTELGERLTGPGGADVAAEVVGRIDALLHSLRVEVAAGVPFGRFEAFNSLERSLVAARRVVLLMQSSGAETTGP</sequence>
<keyword evidence="2" id="KW-1185">Reference proteome</keyword>
<accession>A0ACD4NUV9</accession>
<name>A0ACD4NUV9_9HYPH</name>
<evidence type="ECO:0000313" key="2">
    <source>
        <dbReference type="Proteomes" id="UP001163223"/>
    </source>
</evidence>
<evidence type="ECO:0000313" key="1">
    <source>
        <dbReference type="EMBL" id="WAJ30491.1"/>
    </source>
</evidence>
<proteinExistence type="predicted"/>
<dbReference type="Proteomes" id="UP001163223">
    <property type="component" value="Chromosome"/>
</dbReference>
<protein>
    <submittedName>
        <fullName evidence="1">Uncharacterized protein</fullName>
    </submittedName>
</protein>